<evidence type="ECO:0000313" key="7">
    <source>
        <dbReference type="EMBL" id="EDO25896.1"/>
    </source>
</evidence>
<name>A7TDE9_NEMVE</name>
<dbReference type="EMBL" id="DS477744">
    <property type="protein sequence ID" value="EDO25896.1"/>
    <property type="molecule type" value="Genomic_DNA"/>
</dbReference>
<dbReference type="Proteomes" id="UP000001593">
    <property type="component" value="Unassembled WGS sequence"/>
</dbReference>
<evidence type="ECO:0000256" key="5">
    <source>
        <dbReference type="ARBA" id="ARBA00023273"/>
    </source>
</evidence>
<dbReference type="PANTHER" id="PTHR15722:SF2">
    <property type="entry name" value="INTRAFLAGELLAR TRANSPORT PROTEIN 172 HOMOLOG"/>
    <property type="match status" value="1"/>
</dbReference>
<keyword evidence="2" id="KW-0853">WD repeat</keyword>
<keyword evidence="3" id="KW-0677">Repeat</keyword>
<dbReference type="PhylomeDB" id="A7TDE9"/>
<dbReference type="PANTHER" id="PTHR15722">
    <property type="entry name" value="IFT140/172-RELATED"/>
    <property type="match status" value="1"/>
</dbReference>
<evidence type="ECO:0000256" key="2">
    <source>
        <dbReference type="ARBA" id="ARBA00022574"/>
    </source>
</evidence>
<comment type="subcellular location">
    <subcellularLocation>
        <location evidence="1">Cell projection</location>
        <location evidence="1">Cilium</location>
    </subcellularLocation>
</comment>
<evidence type="ECO:0000313" key="8">
    <source>
        <dbReference type="Proteomes" id="UP000001593"/>
    </source>
</evidence>
<evidence type="ECO:0000256" key="1">
    <source>
        <dbReference type="ARBA" id="ARBA00004138"/>
    </source>
</evidence>
<dbReference type="AlphaFoldDB" id="A7TDE9"/>
<organism evidence="7 8">
    <name type="scientific">Nematostella vectensis</name>
    <name type="common">Starlet sea anemone</name>
    <dbReference type="NCBI Taxonomy" id="45351"/>
    <lineage>
        <taxon>Eukaryota</taxon>
        <taxon>Metazoa</taxon>
        <taxon>Cnidaria</taxon>
        <taxon>Anthozoa</taxon>
        <taxon>Hexacorallia</taxon>
        <taxon>Actiniaria</taxon>
        <taxon>Edwardsiidae</taxon>
        <taxon>Nematostella</taxon>
    </lineage>
</organism>
<dbReference type="InParanoid" id="A7TDE9"/>
<keyword evidence="5" id="KW-0966">Cell projection</keyword>
<keyword evidence="8" id="KW-1185">Reference proteome</keyword>
<keyword evidence="4" id="KW-0969">Cilium</keyword>
<dbReference type="eggNOG" id="KOG3616">
    <property type="taxonomic scope" value="Eukaryota"/>
</dbReference>
<evidence type="ECO:0000256" key="3">
    <source>
        <dbReference type="ARBA" id="ARBA00022737"/>
    </source>
</evidence>
<proteinExistence type="predicted"/>
<feature type="domain" description="IFT80/172/WDR35 TPR" evidence="6">
    <location>
        <begin position="44"/>
        <end position="91"/>
    </location>
</feature>
<feature type="non-terminal residue" evidence="7">
    <location>
        <position position="1"/>
    </location>
</feature>
<protein>
    <recommendedName>
        <fullName evidence="6">IFT80/172/WDR35 TPR domain-containing protein</fullName>
    </recommendedName>
</protein>
<evidence type="ECO:0000256" key="4">
    <source>
        <dbReference type="ARBA" id="ARBA00023069"/>
    </source>
</evidence>
<dbReference type="HOGENOM" id="CLU_2298767_0_0_1"/>
<sequence length="101" mass="11379">WVPLSDVVVAQNRGNLCIWYNIDSPERVTMFPIKGGDGTNHVLVRAKLAVLDKNFKLAESYLLEQGHVDEAIEMYQELHKWDEAIAVAEATVTTTTLLDDH</sequence>
<reference evidence="7 8" key="1">
    <citation type="journal article" date="2007" name="Science">
        <title>Sea anemone genome reveals ancestral eumetazoan gene repertoire and genomic organization.</title>
        <authorList>
            <person name="Putnam N.H."/>
            <person name="Srivastava M."/>
            <person name="Hellsten U."/>
            <person name="Dirks B."/>
            <person name="Chapman J."/>
            <person name="Salamov A."/>
            <person name="Terry A."/>
            <person name="Shapiro H."/>
            <person name="Lindquist E."/>
            <person name="Kapitonov V.V."/>
            <person name="Jurka J."/>
            <person name="Genikhovich G."/>
            <person name="Grigoriev I.V."/>
            <person name="Lucas S.M."/>
            <person name="Steele R.E."/>
            <person name="Finnerty J.R."/>
            <person name="Technau U."/>
            <person name="Martindale M.Q."/>
            <person name="Rokhsar D.S."/>
        </authorList>
    </citation>
    <scope>NUCLEOTIDE SEQUENCE [LARGE SCALE GENOMIC DNA]</scope>
    <source>
        <strain evidence="8">CH2 X CH6</strain>
    </source>
</reference>
<accession>A7TDE9</accession>
<dbReference type="GO" id="GO:0005929">
    <property type="term" value="C:cilium"/>
    <property type="evidence" value="ECO:0007669"/>
    <property type="project" value="UniProtKB-SubCell"/>
</dbReference>
<dbReference type="InterPro" id="IPR056157">
    <property type="entry name" value="TPR_IFT80_172_dom"/>
</dbReference>
<gene>
    <name evidence="7" type="ORF">NEMVEDRAFT_v1g225606</name>
</gene>
<dbReference type="STRING" id="45351.A7TDE9"/>
<dbReference type="Pfam" id="PF23387">
    <property type="entry name" value="TPR_IFT80_172"/>
    <property type="match status" value="1"/>
</dbReference>
<evidence type="ECO:0000259" key="6">
    <source>
        <dbReference type="Pfam" id="PF23387"/>
    </source>
</evidence>